<feature type="domain" description="Transposase IS701-like DDE" evidence="2">
    <location>
        <begin position="22"/>
        <end position="285"/>
    </location>
</feature>
<evidence type="ECO:0000256" key="1">
    <source>
        <dbReference type="SAM" id="MobiDB-lite"/>
    </source>
</evidence>
<protein>
    <submittedName>
        <fullName evidence="3">NF041680 family putative transposase</fullName>
    </submittedName>
</protein>
<sequence length="479" mass="53163">MSVLDEVDCVDPLGVLSGFRQDLYGCLGRRSDALFELMDALLCTEGPVKTLVELSLAPEHRRGHGTLYGALNHGRLEVARLRRTLAGLPLPRAADGRIVLACDVSNWLRPDAATSPERLFCHTYGRGKGSAQMIPGWPYSIVAALEVGRTSWTALLDAVRLGPGDDETAVTATQLREVVERLRAAGHWREGDLPILIVLDAGYDVTRLAFLLADLPVELLGRMRSDRVLYFPPPPQPPGKVGRKPKRGAEFKFADAATWPEPAITTQTSTTRYGKAVAASWDRLHPLLSRRSAWADYPEGDLPAIEGTVVRLRVDHLPGDRDPKPVWLWWSRISATAADVDRLWQAFLRRFDLEHTFRMIKQTLGWTRPKLRTPEAADRWTWLVIAAHTQLRLARPLAEDLPRPWERSARPGRLSPARVRRGFRRLHGKTSQPAGAPKPGTAGPGRPAGSKNKHRAREHPVGKQSKTDTAKSASKRQAA</sequence>
<dbReference type="InterPro" id="IPR038721">
    <property type="entry name" value="IS701-like_DDE_dom"/>
</dbReference>
<evidence type="ECO:0000313" key="4">
    <source>
        <dbReference type="Proteomes" id="UP001333996"/>
    </source>
</evidence>
<evidence type="ECO:0000313" key="3">
    <source>
        <dbReference type="EMBL" id="MED7828869.1"/>
    </source>
</evidence>
<dbReference type="InterPro" id="IPR012337">
    <property type="entry name" value="RNaseH-like_sf"/>
</dbReference>
<dbReference type="RefSeq" id="WP_329513173.1">
    <property type="nucleotide sequence ID" value="NZ_JAYWVC010000542.1"/>
</dbReference>
<feature type="compositionally biased region" description="Basic and acidic residues" evidence="1">
    <location>
        <begin position="458"/>
        <end position="469"/>
    </location>
</feature>
<feature type="compositionally biased region" description="Basic residues" evidence="1">
    <location>
        <begin position="418"/>
        <end position="428"/>
    </location>
</feature>
<dbReference type="NCBIfam" id="NF041680">
    <property type="entry name" value="transp_NF041680"/>
    <property type="match status" value="1"/>
</dbReference>
<dbReference type="Proteomes" id="UP001333996">
    <property type="component" value="Unassembled WGS sequence"/>
</dbReference>
<reference evidence="3" key="1">
    <citation type="submission" date="2024-01" db="EMBL/GenBank/DDBJ databases">
        <title>First draft genome sequence data of TA4-1, the type strain of Gram-positive actinobacterium Streptomyces chiangmaiensis.</title>
        <authorList>
            <person name="Yasawong M."/>
            <person name="Nantapong N."/>
        </authorList>
    </citation>
    <scope>NUCLEOTIDE SEQUENCE</scope>
    <source>
        <strain evidence="3">TA4-1</strain>
    </source>
</reference>
<keyword evidence="4" id="KW-1185">Reference proteome</keyword>
<accession>A0ABU7FXV1</accession>
<name>A0ABU7FXV1_9ACTN</name>
<organism evidence="3 4">
    <name type="scientific">Streptomyces chiangmaiensis</name>
    <dbReference type="NCBI Taxonomy" id="766497"/>
    <lineage>
        <taxon>Bacteria</taxon>
        <taxon>Bacillati</taxon>
        <taxon>Actinomycetota</taxon>
        <taxon>Actinomycetes</taxon>
        <taxon>Kitasatosporales</taxon>
        <taxon>Streptomycetaceae</taxon>
        <taxon>Streptomyces</taxon>
    </lineage>
</organism>
<dbReference type="EMBL" id="JAYWVC010000542">
    <property type="protein sequence ID" value="MED7828869.1"/>
    <property type="molecule type" value="Genomic_DNA"/>
</dbReference>
<feature type="compositionally biased region" description="Low complexity" evidence="1">
    <location>
        <begin position="433"/>
        <end position="449"/>
    </location>
</feature>
<proteinExistence type="predicted"/>
<comment type="caution">
    <text evidence="3">The sequence shown here is derived from an EMBL/GenBank/DDBJ whole genome shotgun (WGS) entry which is preliminary data.</text>
</comment>
<evidence type="ECO:0000259" key="2">
    <source>
        <dbReference type="Pfam" id="PF13546"/>
    </source>
</evidence>
<dbReference type="Pfam" id="PF13546">
    <property type="entry name" value="DDE_5"/>
    <property type="match status" value="1"/>
</dbReference>
<gene>
    <name evidence="3" type="ORF">VXC91_45380</name>
</gene>
<dbReference type="SUPFAM" id="SSF53098">
    <property type="entry name" value="Ribonuclease H-like"/>
    <property type="match status" value="1"/>
</dbReference>
<feature type="region of interest" description="Disordered" evidence="1">
    <location>
        <begin position="403"/>
        <end position="479"/>
    </location>
</feature>